<evidence type="ECO:0000313" key="1">
    <source>
        <dbReference type="EMBL" id="CDW30389.1"/>
    </source>
</evidence>
<reference evidence="1" key="1">
    <citation type="submission" date="2014-05" db="EMBL/GenBank/DDBJ databases">
        <authorList>
            <person name="Chronopoulou M."/>
        </authorList>
    </citation>
    <scope>NUCLEOTIDE SEQUENCE</scope>
    <source>
        <tissue evidence="1">Whole organism</tissue>
    </source>
</reference>
<proteinExistence type="predicted"/>
<dbReference type="EMBL" id="HACA01013028">
    <property type="protein sequence ID" value="CDW30389.1"/>
    <property type="molecule type" value="Transcribed_RNA"/>
</dbReference>
<name>A0A0K2TWN9_LEPSM</name>
<protein>
    <submittedName>
        <fullName evidence="1">Uncharacterized protein</fullName>
    </submittedName>
</protein>
<sequence>MYNNYGVAILCYFILSFHDHILFDHIIQHIFHLSTIAKLRCDAIPTINVLVPSDSKNCQSSEVELYLSAFNPEDYVACVLMEIISPLTISSTLHSIPFNFNMQ</sequence>
<dbReference type="AlphaFoldDB" id="A0A0K2TWN9"/>
<organism evidence="1">
    <name type="scientific">Lepeophtheirus salmonis</name>
    <name type="common">Salmon louse</name>
    <name type="synonym">Caligus salmonis</name>
    <dbReference type="NCBI Taxonomy" id="72036"/>
    <lineage>
        <taxon>Eukaryota</taxon>
        <taxon>Metazoa</taxon>
        <taxon>Ecdysozoa</taxon>
        <taxon>Arthropoda</taxon>
        <taxon>Crustacea</taxon>
        <taxon>Multicrustacea</taxon>
        <taxon>Hexanauplia</taxon>
        <taxon>Copepoda</taxon>
        <taxon>Siphonostomatoida</taxon>
        <taxon>Caligidae</taxon>
        <taxon>Lepeophtheirus</taxon>
    </lineage>
</organism>
<accession>A0A0K2TWN9</accession>